<dbReference type="AlphaFoldDB" id="A0A9X2J414"/>
<dbReference type="RefSeq" id="WP_252465540.1">
    <property type="nucleotide sequence ID" value="NZ_JALBWM010000019.1"/>
</dbReference>
<dbReference type="EMBL" id="JALBWM010000019">
    <property type="protein sequence ID" value="MCO1334062.1"/>
    <property type="molecule type" value="Genomic_DNA"/>
</dbReference>
<dbReference type="InterPro" id="IPR032710">
    <property type="entry name" value="NTF2-like_dom_sf"/>
</dbReference>
<keyword evidence="2" id="KW-1185">Reference proteome</keyword>
<organism evidence="1 2">
    <name type="scientific">Microbulbifer okhotskensis</name>
    <dbReference type="NCBI Taxonomy" id="2926617"/>
    <lineage>
        <taxon>Bacteria</taxon>
        <taxon>Pseudomonadati</taxon>
        <taxon>Pseudomonadota</taxon>
        <taxon>Gammaproteobacteria</taxon>
        <taxon>Cellvibrionales</taxon>
        <taxon>Microbulbiferaceae</taxon>
        <taxon>Microbulbifer</taxon>
    </lineage>
</organism>
<accession>A0A9X2J414</accession>
<evidence type="ECO:0000313" key="2">
    <source>
        <dbReference type="Proteomes" id="UP001139028"/>
    </source>
</evidence>
<evidence type="ECO:0000313" key="1">
    <source>
        <dbReference type="EMBL" id="MCO1334062.1"/>
    </source>
</evidence>
<gene>
    <name evidence="1" type="ORF">MO867_06870</name>
</gene>
<reference evidence="1" key="1">
    <citation type="journal article" date="2022" name="Arch. Microbiol.">
        <title>Microbulbifer okhotskensis sp. nov., isolated from a deep bottom sediment of the Okhotsk Sea.</title>
        <authorList>
            <person name="Romanenko L."/>
            <person name="Kurilenko V."/>
            <person name="Otstavnykh N."/>
            <person name="Velansky P."/>
            <person name="Isaeva M."/>
            <person name="Mikhailov V."/>
        </authorList>
    </citation>
    <scope>NUCLEOTIDE SEQUENCE</scope>
    <source>
        <strain evidence="1">OS29</strain>
    </source>
</reference>
<dbReference type="Proteomes" id="UP001139028">
    <property type="component" value="Unassembled WGS sequence"/>
</dbReference>
<protein>
    <recommendedName>
        <fullName evidence="3">SnoaL-like domain-containing protein</fullName>
    </recommendedName>
</protein>
<name>A0A9X2J414_9GAMM</name>
<dbReference type="SUPFAM" id="SSF54427">
    <property type="entry name" value="NTF2-like"/>
    <property type="match status" value="1"/>
</dbReference>
<comment type="caution">
    <text evidence="1">The sequence shown here is derived from an EMBL/GenBank/DDBJ whole genome shotgun (WGS) entry which is preliminary data.</text>
</comment>
<dbReference type="Gene3D" id="3.10.450.50">
    <property type="match status" value="1"/>
</dbReference>
<sequence>MNAEIKIKKILSMLYKVISGPKGFNRDWEQQQALFTPHAKLIRTSIDKEGKPQTTIMNILDYPNNFDQLIAGRAFYEIEMHNIIEIFGNIAHAFSTYEAWGDKNKTQFIKRGINSIQFLNDGTSWKIVHMIWDDERPGLTMSSKYNPTVMA</sequence>
<evidence type="ECO:0008006" key="3">
    <source>
        <dbReference type="Google" id="ProtNLM"/>
    </source>
</evidence>
<proteinExistence type="predicted"/>